<dbReference type="AlphaFoldDB" id="A0A1G9K6L8"/>
<dbReference type="InterPro" id="IPR041492">
    <property type="entry name" value="HAD_2"/>
</dbReference>
<dbReference type="OrthoDB" id="9797415at2"/>
<dbReference type="RefSeq" id="WP_089885581.1">
    <property type="nucleotide sequence ID" value="NZ_FNGV01000001.1"/>
</dbReference>
<keyword evidence="1" id="KW-0378">Hydrolase</keyword>
<dbReference type="NCBIfam" id="TIGR01509">
    <property type="entry name" value="HAD-SF-IA-v3"/>
    <property type="match status" value="1"/>
</dbReference>
<dbReference type="STRING" id="192904.SAMN04488514_101868"/>
<dbReference type="GO" id="GO:0016787">
    <property type="term" value="F:hydrolase activity"/>
    <property type="evidence" value="ECO:0007669"/>
    <property type="project" value="UniProtKB-KW"/>
</dbReference>
<dbReference type="PANTHER" id="PTHR43611:SF3">
    <property type="entry name" value="FLAVIN MONONUCLEOTIDE HYDROLASE 1, CHLOROPLATIC"/>
    <property type="match status" value="1"/>
</dbReference>
<accession>A0A1G9K6L8</accession>
<dbReference type="SUPFAM" id="SSF56784">
    <property type="entry name" value="HAD-like"/>
    <property type="match status" value="1"/>
</dbReference>
<organism evidence="1 2">
    <name type="scientific">Kriegella aquimaris</name>
    <dbReference type="NCBI Taxonomy" id="192904"/>
    <lineage>
        <taxon>Bacteria</taxon>
        <taxon>Pseudomonadati</taxon>
        <taxon>Bacteroidota</taxon>
        <taxon>Flavobacteriia</taxon>
        <taxon>Flavobacteriales</taxon>
        <taxon>Flavobacteriaceae</taxon>
        <taxon>Kriegella</taxon>
    </lineage>
</organism>
<keyword evidence="2" id="KW-1185">Reference proteome</keyword>
<dbReference type="InterPro" id="IPR036412">
    <property type="entry name" value="HAD-like_sf"/>
</dbReference>
<dbReference type="SFLD" id="SFLDS00003">
    <property type="entry name" value="Haloacid_Dehalogenase"/>
    <property type="match status" value="1"/>
</dbReference>
<reference evidence="1 2" key="1">
    <citation type="submission" date="2016-10" db="EMBL/GenBank/DDBJ databases">
        <authorList>
            <person name="de Groot N.N."/>
        </authorList>
    </citation>
    <scope>NUCLEOTIDE SEQUENCE [LARGE SCALE GENOMIC DNA]</scope>
    <source>
        <strain evidence="1 2">DSM 19886</strain>
    </source>
</reference>
<gene>
    <name evidence="1" type="ORF">SAMN04488514_101868</name>
</gene>
<protein>
    <submittedName>
        <fullName evidence="1">Putative hydrolase of the HAD superfamily</fullName>
    </submittedName>
</protein>
<proteinExistence type="predicted"/>
<dbReference type="InterPro" id="IPR006439">
    <property type="entry name" value="HAD-SF_hydro_IA"/>
</dbReference>
<dbReference type="EMBL" id="FNGV01000001">
    <property type="protein sequence ID" value="SDL45447.1"/>
    <property type="molecule type" value="Genomic_DNA"/>
</dbReference>
<dbReference type="PANTHER" id="PTHR43611">
    <property type="entry name" value="ALPHA-D-GLUCOSE 1-PHOSPHATE PHOSPHATASE"/>
    <property type="match status" value="1"/>
</dbReference>
<name>A0A1G9K6L8_9FLAO</name>
<dbReference type="InterPro" id="IPR023198">
    <property type="entry name" value="PGP-like_dom2"/>
</dbReference>
<dbReference type="SFLD" id="SFLDG01129">
    <property type="entry name" value="C1.5:_HAD__Beta-PGM__Phosphata"/>
    <property type="match status" value="1"/>
</dbReference>
<sequence>MIKNLIFDFGDIFINLDKGVVLRGIEKFGGTNVSHELQETNDLYEVGDLSSEEFISRLQTTFPKASPEEIIAIWNSMLLDFPDYRLNFIENLSREGNYRLFLLSNTNALHIPHFIEKVGQKKYERFKNCFEQFYLSHEIRLRKPTPEVFNFVLDENGLVATETLFIDDSKDNTEAAKALGIHTWNLLVGKEDITDLKSKL</sequence>
<dbReference type="Proteomes" id="UP000199440">
    <property type="component" value="Unassembled WGS sequence"/>
</dbReference>
<dbReference type="Gene3D" id="3.40.50.1000">
    <property type="entry name" value="HAD superfamily/HAD-like"/>
    <property type="match status" value="1"/>
</dbReference>
<dbReference type="CDD" id="cd02603">
    <property type="entry name" value="HAD_sEH-N_like"/>
    <property type="match status" value="1"/>
</dbReference>
<dbReference type="Pfam" id="PF13419">
    <property type="entry name" value="HAD_2"/>
    <property type="match status" value="1"/>
</dbReference>
<dbReference type="InterPro" id="IPR023214">
    <property type="entry name" value="HAD_sf"/>
</dbReference>
<evidence type="ECO:0000313" key="2">
    <source>
        <dbReference type="Proteomes" id="UP000199440"/>
    </source>
</evidence>
<evidence type="ECO:0000313" key="1">
    <source>
        <dbReference type="EMBL" id="SDL45447.1"/>
    </source>
</evidence>
<dbReference type="Gene3D" id="1.10.150.240">
    <property type="entry name" value="Putative phosphatase, domain 2"/>
    <property type="match status" value="1"/>
</dbReference>